<dbReference type="PANTHER" id="PTHR35184:SF1">
    <property type="entry name" value="INTEGRAL MEMBRANE PROTEIN"/>
    <property type="match status" value="1"/>
</dbReference>
<evidence type="ECO:0000256" key="1">
    <source>
        <dbReference type="SAM" id="MobiDB-lite"/>
    </source>
</evidence>
<gene>
    <name evidence="3" type="ORF">BJX63DRAFT_443783</name>
</gene>
<dbReference type="InterPro" id="IPR021460">
    <property type="entry name" value="DUF3112"/>
</dbReference>
<feature type="region of interest" description="Disordered" evidence="1">
    <location>
        <begin position="286"/>
        <end position="316"/>
    </location>
</feature>
<dbReference type="PANTHER" id="PTHR35184">
    <property type="entry name" value="YALI0C10208P"/>
    <property type="match status" value="1"/>
</dbReference>
<accession>A0ABR4H931</accession>
<evidence type="ECO:0000313" key="3">
    <source>
        <dbReference type="EMBL" id="KAL2811946.1"/>
    </source>
</evidence>
<organism evidence="3 4">
    <name type="scientific">Aspergillus granulosus</name>
    <dbReference type="NCBI Taxonomy" id="176169"/>
    <lineage>
        <taxon>Eukaryota</taxon>
        <taxon>Fungi</taxon>
        <taxon>Dikarya</taxon>
        <taxon>Ascomycota</taxon>
        <taxon>Pezizomycotina</taxon>
        <taxon>Eurotiomycetes</taxon>
        <taxon>Eurotiomycetidae</taxon>
        <taxon>Eurotiales</taxon>
        <taxon>Aspergillaceae</taxon>
        <taxon>Aspergillus</taxon>
        <taxon>Aspergillus subgen. Nidulantes</taxon>
    </lineage>
</organism>
<dbReference type="Proteomes" id="UP001610334">
    <property type="component" value="Unassembled WGS sequence"/>
</dbReference>
<keyword evidence="2" id="KW-1133">Transmembrane helix</keyword>
<keyword evidence="2" id="KW-0812">Transmembrane</keyword>
<evidence type="ECO:0000256" key="2">
    <source>
        <dbReference type="SAM" id="Phobius"/>
    </source>
</evidence>
<feature type="transmembrane region" description="Helical" evidence="2">
    <location>
        <begin position="27"/>
        <end position="48"/>
    </location>
</feature>
<feature type="transmembrane region" description="Helical" evidence="2">
    <location>
        <begin position="138"/>
        <end position="159"/>
    </location>
</feature>
<proteinExistence type="predicted"/>
<feature type="compositionally biased region" description="Basic and acidic residues" evidence="1">
    <location>
        <begin position="300"/>
        <end position="316"/>
    </location>
</feature>
<name>A0ABR4H931_9EURO</name>
<keyword evidence="4" id="KW-1185">Reference proteome</keyword>
<evidence type="ECO:0000313" key="4">
    <source>
        <dbReference type="Proteomes" id="UP001610334"/>
    </source>
</evidence>
<feature type="transmembrane region" description="Helical" evidence="2">
    <location>
        <begin position="94"/>
        <end position="114"/>
    </location>
</feature>
<reference evidence="3 4" key="1">
    <citation type="submission" date="2024-07" db="EMBL/GenBank/DDBJ databases">
        <title>Section-level genome sequencing and comparative genomics of Aspergillus sections Usti and Cavernicolus.</title>
        <authorList>
            <consortium name="Lawrence Berkeley National Laboratory"/>
            <person name="Nybo J.L."/>
            <person name="Vesth T.C."/>
            <person name="Theobald S."/>
            <person name="Frisvad J.C."/>
            <person name="Larsen T.O."/>
            <person name="Kjaerboelling I."/>
            <person name="Rothschild-Mancinelli K."/>
            <person name="Lyhne E.K."/>
            <person name="Kogle M.E."/>
            <person name="Barry K."/>
            <person name="Clum A."/>
            <person name="Na H."/>
            <person name="Ledsgaard L."/>
            <person name="Lin J."/>
            <person name="Lipzen A."/>
            <person name="Kuo A."/>
            <person name="Riley R."/>
            <person name="Mondo S."/>
            <person name="Labutti K."/>
            <person name="Haridas S."/>
            <person name="Pangalinan J."/>
            <person name="Salamov A.A."/>
            <person name="Simmons B.A."/>
            <person name="Magnuson J.K."/>
            <person name="Chen J."/>
            <person name="Drula E."/>
            <person name="Henrissat B."/>
            <person name="Wiebenga A."/>
            <person name="Lubbers R.J."/>
            <person name="Gomes A.C."/>
            <person name="Makela M.R."/>
            <person name="Stajich J."/>
            <person name="Grigoriev I.V."/>
            <person name="Mortensen U.H."/>
            <person name="De Vries R.P."/>
            <person name="Baker S.E."/>
            <person name="Andersen M.R."/>
        </authorList>
    </citation>
    <scope>NUCLEOTIDE SEQUENCE [LARGE SCALE GENOMIC DNA]</scope>
    <source>
        <strain evidence="3 4">CBS 588.65</strain>
    </source>
</reference>
<dbReference type="Pfam" id="PF11309">
    <property type="entry name" value="DUF3112"/>
    <property type="match status" value="1"/>
</dbReference>
<feature type="transmembrane region" description="Helical" evidence="2">
    <location>
        <begin position="60"/>
        <end position="82"/>
    </location>
</feature>
<sequence>MLSSLQKRGGPYPSTTAGLGGLPSNDIDTPICAVFLVLYICFAVVNMTIFQRNRRRSHKFVLSGMLFGFCMARITTLVLRIVWANRQQNVRLAIAANIFVNAGILLIYIINVILSQRILRAKQPQIGWHPIPRIGTKVLYYLIPGALIMVITSTVIQLYTQNPDVRSSCRDVQLAATTYLLIFTCVPLVHVAAAVLLPRREDEETFGEGSMMAKVVIVTLSTGMCILVAGFKAGASWSAPRPLSDPAWYHSKSCFYVFNFMLEILILCLLTFSRIDKRFHIPNGSTKHGDYSRTISTASDETKAEAEPNADPKAHH</sequence>
<comment type="caution">
    <text evidence="3">The sequence shown here is derived from an EMBL/GenBank/DDBJ whole genome shotgun (WGS) entry which is preliminary data.</text>
</comment>
<keyword evidence="2" id="KW-0472">Membrane</keyword>
<protein>
    <submittedName>
        <fullName evidence="3">Uncharacterized protein</fullName>
    </submittedName>
</protein>
<feature type="transmembrane region" description="Helical" evidence="2">
    <location>
        <begin position="211"/>
        <end position="235"/>
    </location>
</feature>
<feature type="transmembrane region" description="Helical" evidence="2">
    <location>
        <begin position="255"/>
        <end position="272"/>
    </location>
</feature>
<feature type="transmembrane region" description="Helical" evidence="2">
    <location>
        <begin position="179"/>
        <end position="199"/>
    </location>
</feature>
<dbReference type="EMBL" id="JBFXLT010000052">
    <property type="protein sequence ID" value="KAL2811946.1"/>
    <property type="molecule type" value="Genomic_DNA"/>
</dbReference>